<sequence>MRSIISFGNTKLNTIFNFNLPAVTTCPGATQTCLDACYANKRRYKWDNIKSKYEFNLRLSRNAEKFTTALKSFLILNDELDDSRKIMRIHTSGDFYSNEYIKAWQEIVGYDDSWTFYGYTRSWRCDNLIDELNVLRNNDNVNIFASTDKDSGEPPKGWLEAAFLKAYSSEYKECHRDMHCDQCRHCLTGAGNVCFMKSI</sequence>
<protein>
    <recommendedName>
        <fullName evidence="1">Gene product 88 domain-containing protein</fullName>
    </recommendedName>
</protein>
<gene>
    <name evidence="2" type="ORF">HNP86_001844</name>
</gene>
<organism evidence="2 3">
    <name type="scientific">Methanococcus maripaludis</name>
    <name type="common">Methanococcus deltae</name>
    <dbReference type="NCBI Taxonomy" id="39152"/>
    <lineage>
        <taxon>Archaea</taxon>
        <taxon>Methanobacteriati</taxon>
        <taxon>Methanobacteriota</taxon>
        <taxon>Methanomada group</taxon>
        <taxon>Methanococci</taxon>
        <taxon>Methanococcales</taxon>
        <taxon>Methanococcaceae</taxon>
        <taxon>Methanococcus</taxon>
    </lineage>
</organism>
<dbReference type="InterPro" id="IPR020290">
    <property type="entry name" value="Gp88"/>
</dbReference>
<name>A0A7J9NWQ9_METMI</name>
<evidence type="ECO:0000313" key="3">
    <source>
        <dbReference type="Proteomes" id="UP000564425"/>
    </source>
</evidence>
<dbReference type="AlphaFoldDB" id="A0A7J9NWQ9"/>
<dbReference type="RefSeq" id="WP_181501511.1">
    <property type="nucleotide sequence ID" value="NZ_JACDUH010000003.1"/>
</dbReference>
<evidence type="ECO:0000259" key="1">
    <source>
        <dbReference type="Pfam" id="PF17338"/>
    </source>
</evidence>
<dbReference type="Pfam" id="PF17338">
    <property type="entry name" value="GP88"/>
    <property type="match status" value="1"/>
</dbReference>
<dbReference type="EMBL" id="JACDUH010000003">
    <property type="protein sequence ID" value="MBA2851685.1"/>
    <property type="molecule type" value="Genomic_DNA"/>
</dbReference>
<comment type="caution">
    <text evidence="2">The sequence shown here is derived from an EMBL/GenBank/DDBJ whole genome shotgun (WGS) entry which is preliminary data.</text>
</comment>
<proteinExistence type="predicted"/>
<reference evidence="2 3" key="1">
    <citation type="submission" date="2020-07" db="EMBL/GenBank/DDBJ databases">
        <title>Genomic Encyclopedia of Type Strains, Phase IV (KMG-V): Genome sequencing to study the core and pangenomes of soil and plant-associated prokaryotes.</title>
        <authorList>
            <person name="Whitman W."/>
        </authorList>
    </citation>
    <scope>NUCLEOTIDE SEQUENCE [LARGE SCALE GENOMIC DNA]</scope>
    <source>
        <strain evidence="2 3">A1</strain>
    </source>
</reference>
<dbReference type="Proteomes" id="UP000564425">
    <property type="component" value="Unassembled WGS sequence"/>
</dbReference>
<evidence type="ECO:0000313" key="2">
    <source>
        <dbReference type="EMBL" id="MBA2851685.1"/>
    </source>
</evidence>
<accession>A0A7J9NWQ9</accession>
<feature type="domain" description="Gene product 88" evidence="1">
    <location>
        <begin position="11"/>
        <end position="150"/>
    </location>
</feature>